<evidence type="ECO:0000256" key="1">
    <source>
        <dbReference type="ARBA" id="ARBA00010692"/>
    </source>
</evidence>
<keyword evidence="3" id="KW-1133">Transmembrane helix</keyword>
<feature type="transmembrane region" description="Helical" evidence="3">
    <location>
        <begin position="172"/>
        <end position="194"/>
    </location>
</feature>
<dbReference type="GO" id="GO:0005886">
    <property type="term" value="C:plasma membrane"/>
    <property type="evidence" value="ECO:0007669"/>
    <property type="project" value="UniProtKB-SubCell"/>
</dbReference>
<proteinExistence type="inferred from homology"/>
<dbReference type="EMBL" id="SPKJ01000024">
    <property type="protein sequence ID" value="MYZ47911.1"/>
    <property type="molecule type" value="Genomic_DNA"/>
</dbReference>
<dbReference type="PANTHER" id="PTHR34295:SF1">
    <property type="entry name" value="BIOTIN TRANSPORTER BIOY"/>
    <property type="match status" value="1"/>
</dbReference>
<comment type="subcellular location">
    <subcellularLocation>
        <location evidence="2">Cell membrane</location>
        <topology evidence="2">Multi-pass membrane protein</topology>
    </subcellularLocation>
</comment>
<accession>A0A964T3Q0</accession>
<evidence type="ECO:0000313" key="4">
    <source>
        <dbReference type="EMBL" id="MYZ47911.1"/>
    </source>
</evidence>
<evidence type="ECO:0000313" key="5">
    <source>
        <dbReference type="Proteomes" id="UP000773614"/>
    </source>
</evidence>
<comment type="caution">
    <text evidence="4">The sequence shown here is derived from an EMBL/GenBank/DDBJ whole genome shotgun (WGS) entry which is preliminary data.</text>
</comment>
<keyword evidence="2" id="KW-0813">Transport</keyword>
<feature type="transmembrane region" description="Helical" evidence="3">
    <location>
        <begin position="57"/>
        <end position="80"/>
    </location>
</feature>
<dbReference type="OrthoDB" id="9803495at2"/>
<dbReference type="Gene3D" id="1.10.1760.20">
    <property type="match status" value="1"/>
</dbReference>
<dbReference type="Pfam" id="PF02632">
    <property type="entry name" value="BioY"/>
    <property type="match status" value="1"/>
</dbReference>
<feature type="transmembrane region" description="Helical" evidence="3">
    <location>
        <begin position="23"/>
        <end position="45"/>
    </location>
</feature>
<keyword evidence="2" id="KW-1003">Cell membrane</keyword>
<dbReference type="PIRSF" id="PIRSF016661">
    <property type="entry name" value="BioY"/>
    <property type="match status" value="1"/>
</dbReference>
<keyword evidence="3" id="KW-0812">Transmembrane</keyword>
<dbReference type="RefSeq" id="WP_161140262.1">
    <property type="nucleotide sequence ID" value="NZ_SPKJ01000024.1"/>
</dbReference>
<name>A0A964T3Q0_9HYPH</name>
<organism evidence="4 5">
    <name type="scientific">Propylenella binzhouense</name>
    <dbReference type="NCBI Taxonomy" id="2555902"/>
    <lineage>
        <taxon>Bacteria</taxon>
        <taxon>Pseudomonadati</taxon>
        <taxon>Pseudomonadota</taxon>
        <taxon>Alphaproteobacteria</taxon>
        <taxon>Hyphomicrobiales</taxon>
        <taxon>Propylenellaceae</taxon>
        <taxon>Propylenella</taxon>
    </lineage>
</organism>
<dbReference type="Proteomes" id="UP000773614">
    <property type="component" value="Unassembled WGS sequence"/>
</dbReference>
<evidence type="ECO:0000256" key="2">
    <source>
        <dbReference type="PIRNR" id="PIRNR016661"/>
    </source>
</evidence>
<sequence length="196" mass="20524">MKAVASSATMIERVVPEEGSARLAAQIGLVFFGTLILWASAKISVPFWPVPMTLQTGAVALLAAVYGWRLGTATVVAYLLEGALGMPVFTGSPEKGIGLLYMMGPTGGYLLGMVFQAAVVGFLAERLAARDPIRLFGAMLVGEVVLFACGLAWLGTLIGWDKPVLQLGLYPFVLGDLVKIALAAGLASAAGRLVRR</sequence>
<dbReference type="InterPro" id="IPR003784">
    <property type="entry name" value="BioY"/>
</dbReference>
<evidence type="ECO:0000256" key="3">
    <source>
        <dbReference type="SAM" id="Phobius"/>
    </source>
</evidence>
<reference evidence="4" key="1">
    <citation type="submission" date="2019-03" db="EMBL/GenBank/DDBJ databases">
        <title>Afifella sp. nov., isolated from activated sludge.</title>
        <authorList>
            <person name="Li Q."/>
            <person name="Liu Y."/>
        </authorList>
    </citation>
    <scope>NUCLEOTIDE SEQUENCE</scope>
    <source>
        <strain evidence="4">L72</strain>
    </source>
</reference>
<dbReference type="PANTHER" id="PTHR34295">
    <property type="entry name" value="BIOTIN TRANSPORTER BIOY"/>
    <property type="match status" value="1"/>
</dbReference>
<keyword evidence="2 3" id="KW-0472">Membrane</keyword>
<dbReference type="AlphaFoldDB" id="A0A964T3Q0"/>
<protein>
    <recommendedName>
        <fullName evidence="2">Biotin transporter</fullName>
    </recommendedName>
</protein>
<feature type="transmembrane region" description="Helical" evidence="3">
    <location>
        <begin position="100"/>
        <end position="123"/>
    </location>
</feature>
<dbReference type="GO" id="GO:0015225">
    <property type="term" value="F:biotin transmembrane transporter activity"/>
    <property type="evidence" value="ECO:0007669"/>
    <property type="project" value="UniProtKB-UniRule"/>
</dbReference>
<feature type="transmembrane region" description="Helical" evidence="3">
    <location>
        <begin position="135"/>
        <end position="160"/>
    </location>
</feature>
<keyword evidence="5" id="KW-1185">Reference proteome</keyword>
<gene>
    <name evidence="4" type="ORF">E4O86_09325</name>
</gene>
<comment type="similarity">
    <text evidence="1 2">Belongs to the BioY family.</text>
</comment>